<comment type="caution">
    <text evidence="2">The sequence shown here is derived from an EMBL/GenBank/DDBJ whole genome shotgun (WGS) entry which is preliminary data.</text>
</comment>
<keyword evidence="3" id="KW-1185">Reference proteome</keyword>
<evidence type="ECO:0000313" key="3">
    <source>
        <dbReference type="Proteomes" id="UP001515641"/>
    </source>
</evidence>
<dbReference type="Pfam" id="PF19419">
    <property type="entry name" value="DUF5983"/>
    <property type="match status" value="1"/>
</dbReference>
<dbReference type="EMBL" id="JAAOMA010000034">
    <property type="protein sequence ID" value="NHR07461.1"/>
    <property type="molecule type" value="Genomic_DNA"/>
</dbReference>
<gene>
    <name evidence="2" type="ORF">HA052_19910</name>
</gene>
<feature type="domain" description="DUF5983" evidence="1">
    <location>
        <begin position="9"/>
        <end position="91"/>
    </location>
</feature>
<dbReference type="Proteomes" id="UP001515641">
    <property type="component" value="Unassembled WGS sequence"/>
</dbReference>
<sequence>MIKTHTVPILSISHLAIMTQHYLDATAGDPEDPLQSAQCSRGYFVYLGYNLAECGFPEFKVIRLWLETQGYQVGWVHFSEDGQVVEALRTFAPYSEEQAAQDMELSPRELANKYVGSEFGHPCISLSQWQAWVNGGCTIEGYWEWVSTMLRESEYYELIGNQTE</sequence>
<dbReference type="RefSeq" id="WP_166453268.1">
    <property type="nucleotide sequence ID" value="NZ_JAAOMA010000034.1"/>
</dbReference>
<protein>
    <recommendedName>
        <fullName evidence="1">DUF5983 domain-containing protein</fullName>
    </recommendedName>
</protein>
<evidence type="ECO:0000313" key="2">
    <source>
        <dbReference type="EMBL" id="NHR07461.1"/>
    </source>
</evidence>
<reference evidence="2 3" key="1">
    <citation type="submission" date="2020-03" db="EMBL/GenBank/DDBJ databases">
        <title>Draft genome sequence of environmentally isolated cultures.</title>
        <authorList>
            <person name="Wilson H.S."/>
            <person name="De Leon M.E."/>
        </authorList>
    </citation>
    <scope>NUCLEOTIDE SEQUENCE [LARGE SCALE GENOMIC DNA]</scope>
    <source>
        <strain evidence="2 3">HSC-31F16</strain>
    </source>
</reference>
<organism evidence="2 3">
    <name type="scientific">Chromobacterium fluminis</name>
    <dbReference type="NCBI Taxonomy" id="3044269"/>
    <lineage>
        <taxon>Bacteria</taxon>
        <taxon>Pseudomonadati</taxon>
        <taxon>Pseudomonadota</taxon>
        <taxon>Betaproteobacteria</taxon>
        <taxon>Neisseriales</taxon>
        <taxon>Chromobacteriaceae</taxon>
        <taxon>Chromobacterium</taxon>
    </lineage>
</organism>
<name>A0ABX0LCW6_9NEIS</name>
<evidence type="ECO:0000259" key="1">
    <source>
        <dbReference type="Pfam" id="PF19419"/>
    </source>
</evidence>
<accession>A0ABX0LCW6</accession>
<proteinExistence type="predicted"/>
<dbReference type="InterPro" id="IPR046025">
    <property type="entry name" value="DUF5983"/>
</dbReference>